<feature type="compositionally biased region" description="Polar residues" evidence="1">
    <location>
        <begin position="35"/>
        <end position="46"/>
    </location>
</feature>
<comment type="caution">
    <text evidence="2">The sequence shown here is derived from an EMBL/GenBank/DDBJ whole genome shotgun (WGS) entry which is preliminary data.</text>
</comment>
<feature type="region of interest" description="Disordered" evidence="1">
    <location>
        <begin position="20"/>
        <end position="67"/>
    </location>
</feature>
<dbReference type="EMBL" id="MU032348">
    <property type="protein sequence ID" value="KAF3764922.1"/>
    <property type="molecule type" value="Genomic_DNA"/>
</dbReference>
<dbReference type="GeneID" id="63842487"/>
<sequence length="233" mass="24889">MGLSCFCRCVTLRHKAKVNTNRISSSSSSSSSSSQQVKNHGSTSPLGWTAEEPQAEEGRPKTPLADPARASADAFPMVLPAVCFQAPVQPDKHTSGPASAPVSAPVSAAWPTTPPCAACQRAMEKCPGCFRRSQDAGPRSPCDGCRLGLCRPHRVVVGGDQRGESSNSGLWSDEETLSRLEGRGGRVRRHDEEQDNESYDADSEFGVWFLSKIFEVDNVVVATGVANLVDVSQ</sequence>
<dbReference type="RefSeq" id="XP_040775883.1">
    <property type="nucleotide sequence ID" value="XM_040925358.1"/>
</dbReference>
<dbReference type="AlphaFoldDB" id="A0A9P4Y226"/>
<evidence type="ECO:0000313" key="3">
    <source>
        <dbReference type="Proteomes" id="UP000803844"/>
    </source>
</evidence>
<accession>A0A9P4Y226</accession>
<feature type="compositionally biased region" description="Basic and acidic residues" evidence="1">
    <location>
        <begin position="176"/>
        <end position="192"/>
    </location>
</feature>
<organism evidence="2 3">
    <name type="scientific">Cryphonectria parasitica (strain ATCC 38755 / EP155)</name>
    <dbReference type="NCBI Taxonomy" id="660469"/>
    <lineage>
        <taxon>Eukaryota</taxon>
        <taxon>Fungi</taxon>
        <taxon>Dikarya</taxon>
        <taxon>Ascomycota</taxon>
        <taxon>Pezizomycotina</taxon>
        <taxon>Sordariomycetes</taxon>
        <taxon>Sordariomycetidae</taxon>
        <taxon>Diaporthales</taxon>
        <taxon>Cryphonectriaceae</taxon>
        <taxon>Cryphonectria-Endothia species complex</taxon>
        <taxon>Cryphonectria</taxon>
    </lineage>
</organism>
<evidence type="ECO:0000313" key="2">
    <source>
        <dbReference type="EMBL" id="KAF3764922.1"/>
    </source>
</evidence>
<evidence type="ECO:0000256" key="1">
    <source>
        <dbReference type="SAM" id="MobiDB-lite"/>
    </source>
</evidence>
<gene>
    <name evidence="2" type="ORF">M406DRAFT_70566</name>
</gene>
<keyword evidence="3" id="KW-1185">Reference proteome</keyword>
<reference evidence="2" key="1">
    <citation type="journal article" date="2020" name="Phytopathology">
        <title>Genome sequence of the chestnut blight fungus Cryphonectria parasitica EP155: A fundamental resource for an archetypical invasive plant pathogen.</title>
        <authorList>
            <person name="Crouch J.A."/>
            <person name="Dawe A."/>
            <person name="Aerts A."/>
            <person name="Barry K."/>
            <person name="Churchill A.C.L."/>
            <person name="Grimwood J."/>
            <person name="Hillman B."/>
            <person name="Milgroom M.G."/>
            <person name="Pangilinan J."/>
            <person name="Smith M."/>
            <person name="Salamov A."/>
            <person name="Schmutz J."/>
            <person name="Yadav J."/>
            <person name="Grigoriev I.V."/>
            <person name="Nuss D."/>
        </authorList>
    </citation>
    <scope>NUCLEOTIDE SEQUENCE</scope>
    <source>
        <strain evidence="2">EP155</strain>
    </source>
</reference>
<protein>
    <submittedName>
        <fullName evidence="2">Uncharacterized protein</fullName>
    </submittedName>
</protein>
<feature type="region of interest" description="Disordered" evidence="1">
    <location>
        <begin position="161"/>
        <end position="197"/>
    </location>
</feature>
<name>A0A9P4Y226_CRYP1</name>
<feature type="compositionally biased region" description="Low complexity" evidence="1">
    <location>
        <begin position="24"/>
        <end position="34"/>
    </location>
</feature>
<proteinExistence type="predicted"/>
<dbReference type="Proteomes" id="UP000803844">
    <property type="component" value="Unassembled WGS sequence"/>
</dbReference>